<dbReference type="OrthoDB" id="5348716at2759"/>
<keyword evidence="2" id="KW-1185">Reference proteome</keyword>
<organism evidence="1 2">
    <name type="scientific">Hypholoma sublateritium (strain FD-334 SS-4)</name>
    <dbReference type="NCBI Taxonomy" id="945553"/>
    <lineage>
        <taxon>Eukaryota</taxon>
        <taxon>Fungi</taxon>
        <taxon>Dikarya</taxon>
        <taxon>Basidiomycota</taxon>
        <taxon>Agaricomycotina</taxon>
        <taxon>Agaricomycetes</taxon>
        <taxon>Agaricomycetidae</taxon>
        <taxon>Agaricales</taxon>
        <taxon>Agaricineae</taxon>
        <taxon>Strophariaceae</taxon>
        <taxon>Hypholoma</taxon>
    </lineage>
</organism>
<reference evidence="2" key="1">
    <citation type="submission" date="2014-04" db="EMBL/GenBank/DDBJ databases">
        <title>Evolutionary Origins and Diversification of the Mycorrhizal Mutualists.</title>
        <authorList>
            <consortium name="DOE Joint Genome Institute"/>
            <consortium name="Mycorrhizal Genomics Consortium"/>
            <person name="Kohler A."/>
            <person name="Kuo A."/>
            <person name="Nagy L.G."/>
            <person name="Floudas D."/>
            <person name="Copeland A."/>
            <person name="Barry K.W."/>
            <person name="Cichocki N."/>
            <person name="Veneault-Fourrey C."/>
            <person name="LaButti K."/>
            <person name="Lindquist E.A."/>
            <person name="Lipzen A."/>
            <person name="Lundell T."/>
            <person name="Morin E."/>
            <person name="Murat C."/>
            <person name="Riley R."/>
            <person name="Ohm R."/>
            <person name="Sun H."/>
            <person name="Tunlid A."/>
            <person name="Henrissat B."/>
            <person name="Grigoriev I.V."/>
            <person name="Hibbett D.S."/>
            <person name="Martin F."/>
        </authorList>
    </citation>
    <scope>NUCLEOTIDE SEQUENCE [LARGE SCALE GENOMIC DNA]</scope>
    <source>
        <strain evidence="2">FD-334 SS-4</strain>
    </source>
</reference>
<dbReference type="Proteomes" id="UP000054270">
    <property type="component" value="Unassembled WGS sequence"/>
</dbReference>
<name>A0A0D2MAF5_HYPSF</name>
<dbReference type="AlphaFoldDB" id="A0A0D2MAF5"/>
<evidence type="ECO:0000313" key="2">
    <source>
        <dbReference type="Proteomes" id="UP000054270"/>
    </source>
</evidence>
<protein>
    <submittedName>
        <fullName evidence="1">Uncharacterized protein</fullName>
    </submittedName>
</protein>
<gene>
    <name evidence="1" type="ORF">HYPSUDRAFT_43239</name>
</gene>
<sequence>MQVHLAHALHCFDHIRSVGTVFDESCNVVDGLITSGYPTKRAYLGALLRPSCSTSM</sequence>
<accession>A0A0D2MAF5</accession>
<dbReference type="EMBL" id="KN817568">
    <property type="protein sequence ID" value="KJA20343.1"/>
    <property type="molecule type" value="Genomic_DNA"/>
</dbReference>
<evidence type="ECO:0000313" key="1">
    <source>
        <dbReference type="EMBL" id="KJA20343.1"/>
    </source>
</evidence>
<proteinExistence type="predicted"/>